<proteinExistence type="predicted"/>
<evidence type="ECO:0000313" key="2">
    <source>
        <dbReference type="Proteomes" id="UP000054538"/>
    </source>
</evidence>
<sequence length="136" mass="15257">MSDRGPQKHEEKSVKTKELSFATTETNYLAFLHAALAKHSREQFKVTDTKLYPFKEVGDAMDVDNSGDYKEMMKKIDDERPTVVKIFIDMKDVEKLPHGTSKRADGEGELDSTDDKALEYNGTQLAVNGGVTNLDL</sequence>
<evidence type="ECO:0000313" key="1">
    <source>
        <dbReference type="EMBL" id="KIK91441.1"/>
    </source>
</evidence>
<keyword evidence="2" id="KW-1185">Reference proteome</keyword>
<name>A0A0D0DSY2_9AGAM</name>
<reference evidence="1 2" key="1">
    <citation type="submission" date="2014-04" db="EMBL/GenBank/DDBJ databases">
        <authorList>
            <consortium name="DOE Joint Genome Institute"/>
            <person name="Kuo A."/>
            <person name="Kohler A."/>
            <person name="Jargeat P."/>
            <person name="Nagy L.G."/>
            <person name="Floudas D."/>
            <person name="Copeland A."/>
            <person name="Barry K.W."/>
            <person name="Cichocki N."/>
            <person name="Veneault-Fourrey C."/>
            <person name="LaButti K."/>
            <person name="Lindquist E.A."/>
            <person name="Lipzen A."/>
            <person name="Lundell T."/>
            <person name="Morin E."/>
            <person name="Murat C."/>
            <person name="Sun H."/>
            <person name="Tunlid A."/>
            <person name="Henrissat B."/>
            <person name="Grigoriev I.V."/>
            <person name="Hibbett D.S."/>
            <person name="Martin F."/>
            <person name="Nordberg H.P."/>
            <person name="Cantor M.N."/>
            <person name="Hua S.X."/>
        </authorList>
    </citation>
    <scope>NUCLEOTIDE SEQUENCE [LARGE SCALE GENOMIC DNA]</scope>
    <source>
        <strain evidence="1 2">Ve08.2h10</strain>
    </source>
</reference>
<gene>
    <name evidence="1" type="ORF">PAXRUDRAFT_13785</name>
</gene>
<reference evidence="2" key="2">
    <citation type="submission" date="2015-01" db="EMBL/GenBank/DDBJ databases">
        <title>Evolutionary Origins and Diversification of the Mycorrhizal Mutualists.</title>
        <authorList>
            <consortium name="DOE Joint Genome Institute"/>
            <consortium name="Mycorrhizal Genomics Consortium"/>
            <person name="Kohler A."/>
            <person name="Kuo A."/>
            <person name="Nagy L.G."/>
            <person name="Floudas D."/>
            <person name="Copeland A."/>
            <person name="Barry K.W."/>
            <person name="Cichocki N."/>
            <person name="Veneault-Fourrey C."/>
            <person name="LaButti K."/>
            <person name="Lindquist E.A."/>
            <person name="Lipzen A."/>
            <person name="Lundell T."/>
            <person name="Morin E."/>
            <person name="Murat C."/>
            <person name="Riley R."/>
            <person name="Ohm R."/>
            <person name="Sun H."/>
            <person name="Tunlid A."/>
            <person name="Henrissat B."/>
            <person name="Grigoriev I.V."/>
            <person name="Hibbett D.S."/>
            <person name="Martin F."/>
        </authorList>
    </citation>
    <scope>NUCLEOTIDE SEQUENCE [LARGE SCALE GENOMIC DNA]</scope>
    <source>
        <strain evidence="2">Ve08.2h10</strain>
    </source>
</reference>
<dbReference type="AlphaFoldDB" id="A0A0D0DSY2"/>
<dbReference type="HOGENOM" id="CLU_1876112_0_0_1"/>
<dbReference type="InParanoid" id="A0A0D0DSY2"/>
<dbReference type="OrthoDB" id="2681472at2759"/>
<dbReference type="Proteomes" id="UP000054538">
    <property type="component" value="Unassembled WGS sequence"/>
</dbReference>
<dbReference type="EMBL" id="KN825387">
    <property type="protein sequence ID" value="KIK91441.1"/>
    <property type="molecule type" value="Genomic_DNA"/>
</dbReference>
<protein>
    <submittedName>
        <fullName evidence="1">Unplaced genomic scaffold scaffold_565, whole genome shotgun sequence</fullName>
    </submittedName>
</protein>
<accession>A0A0D0DSY2</accession>
<organism evidence="1 2">
    <name type="scientific">Paxillus rubicundulus Ve08.2h10</name>
    <dbReference type="NCBI Taxonomy" id="930991"/>
    <lineage>
        <taxon>Eukaryota</taxon>
        <taxon>Fungi</taxon>
        <taxon>Dikarya</taxon>
        <taxon>Basidiomycota</taxon>
        <taxon>Agaricomycotina</taxon>
        <taxon>Agaricomycetes</taxon>
        <taxon>Agaricomycetidae</taxon>
        <taxon>Boletales</taxon>
        <taxon>Paxilineae</taxon>
        <taxon>Paxillaceae</taxon>
        <taxon>Paxillus</taxon>
    </lineage>
</organism>